<comment type="caution">
    <text evidence="1">The sequence shown here is derived from an EMBL/GenBank/DDBJ whole genome shotgun (WGS) entry which is preliminary data.</text>
</comment>
<gene>
    <name evidence="1" type="ORF">TKK_010332</name>
</gene>
<dbReference type="AlphaFoldDB" id="A0ABD2WQV3"/>
<reference evidence="1 2" key="1">
    <citation type="journal article" date="2024" name="bioRxiv">
        <title>A reference genome for Trichogramma kaykai: A tiny desert-dwelling parasitoid wasp with competing sex-ratio distorters.</title>
        <authorList>
            <person name="Culotta J."/>
            <person name="Lindsey A.R."/>
        </authorList>
    </citation>
    <scope>NUCLEOTIDE SEQUENCE [LARGE SCALE GENOMIC DNA]</scope>
    <source>
        <strain evidence="1 2">KSX58</strain>
    </source>
</reference>
<dbReference type="Proteomes" id="UP001627154">
    <property type="component" value="Unassembled WGS sequence"/>
</dbReference>
<organism evidence="1 2">
    <name type="scientific">Trichogramma kaykai</name>
    <dbReference type="NCBI Taxonomy" id="54128"/>
    <lineage>
        <taxon>Eukaryota</taxon>
        <taxon>Metazoa</taxon>
        <taxon>Ecdysozoa</taxon>
        <taxon>Arthropoda</taxon>
        <taxon>Hexapoda</taxon>
        <taxon>Insecta</taxon>
        <taxon>Pterygota</taxon>
        <taxon>Neoptera</taxon>
        <taxon>Endopterygota</taxon>
        <taxon>Hymenoptera</taxon>
        <taxon>Apocrita</taxon>
        <taxon>Proctotrupomorpha</taxon>
        <taxon>Chalcidoidea</taxon>
        <taxon>Trichogrammatidae</taxon>
        <taxon>Trichogramma</taxon>
    </lineage>
</organism>
<evidence type="ECO:0000313" key="2">
    <source>
        <dbReference type="Proteomes" id="UP001627154"/>
    </source>
</evidence>
<accession>A0ABD2WQV3</accession>
<name>A0ABD2WQV3_9HYME</name>
<dbReference type="EMBL" id="JBJJXI010000080">
    <property type="protein sequence ID" value="KAL3395498.1"/>
    <property type="molecule type" value="Genomic_DNA"/>
</dbReference>
<evidence type="ECO:0000313" key="1">
    <source>
        <dbReference type="EMBL" id="KAL3395498.1"/>
    </source>
</evidence>
<proteinExistence type="predicted"/>
<protein>
    <submittedName>
        <fullName evidence="1">Uncharacterized protein</fullName>
    </submittedName>
</protein>
<sequence length="97" mass="10946">MRVYFPRFTCGFFAHFSKYKIVIQLSVINSRINMGKEKRGGALQGKGGKIIEASIPRQYPKFENKPLAAALPRLFISSVHYRKFGSSHTAPASKTRL</sequence>
<keyword evidence="2" id="KW-1185">Reference proteome</keyword>